<keyword evidence="2" id="KW-1185">Reference proteome</keyword>
<accession>R9PBF8</accession>
<dbReference type="Proteomes" id="UP000014071">
    <property type="component" value="Unassembled WGS sequence"/>
</dbReference>
<sequence>MLSTGTETWLGLPVEYRCRCIASATFAVASFRKRHTLDFVGLVAWSVRINTKHQRIDTRRQAIKSPNYAFLTRVLSSAIPSHIVLHLVIHSGTSLPPTSTSPKARCLSSAPSKGTYFARRIPVAPLPSKRPHLNTYQPHQQTQLANVAPRLAAGLAFPS</sequence>
<proteinExistence type="predicted"/>
<dbReference type="GeneID" id="24111609"/>
<protein>
    <submittedName>
        <fullName evidence="1">Uncharacterized protein</fullName>
    </submittedName>
</protein>
<reference evidence="2" key="1">
    <citation type="journal article" date="2013" name="Genome Announc.">
        <title>Draft genome sequence of the basidiomycetous yeast-like fungus Pseudozyma hubeiensis SY62, which produces an abundant amount of the biosurfactant mannosylerythritol lipids.</title>
        <authorList>
            <person name="Konishi M."/>
            <person name="Hatada Y."/>
            <person name="Horiuchi J."/>
        </authorList>
    </citation>
    <scope>NUCLEOTIDE SEQUENCE [LARGE SCALE GENOMIC DNA]</scope>
    <source>
        <strain evidence="2">SY62</strain>
    </source>
</reference>
<dbReference type="AlphaFoldDB" id="R9PBF8"/>
<gene>
    <name evidence="1" type="ORF">PHSY_006337</name>
</gene>
<dbReference type="EMBL" id="DF238821">
    <property type="protein sequence ID" value="GAC98743.1"/>
    <property type="molecule type" value="Genomic_DNA"/>
</dbReference>
<organism evidence="1 2">
    <name type="scientific">Pseudozyma hubeiensis (strain SY62)</name>
    <name type="common">Yeast</name>
    <dbReference type="NCBI Taxonomy" id="1305764"/>
    <lineage>
        <taxon>Eukaryota</taxon>
        <taxon>Fungi</taxon>
        <taxon>Dikarya</taxon>
        <taxon>Basidiomycota</taxon>
        <taxon>Ustilaginomycotina</taxon>
        <taxon>Ustilaginomycetes</taxon>
        <taxon>Ustilaginales</taxon>
        <taxon>Ustilaginaceae</taxon>
        <taxon>Pseudozyma</taxon>
    </lineage>
</organism>
<name>R9PBF8_PSEHS</name>
<evidence type="ECO:0000313" key="2">
    <source>
        <dbReference type="Proteomes" id="UP000014071"/>
    </source>
</evidence>
<dbReference type="HOGENOM" id="CLU_1661570_0_0_1"/>
<dbReference type="RefSeq" id="XP_012192330.1">
    <property type="nucleotide sequence ID" value="XM_012336940.1"/>
</dbReference>
<evidence type="ECO:0000313" key="1">
    <source>
        <dbReference type="EMBL" id="GAC98743.1"/>
    </source>
</evidence>